<dbReference type="InterPro" id="IPR039323">
    <property type="entry name" value="ANKRD_45/46/60"/>
</dbReference>
<feature type="repeat" description="ANK" evidence="2">
    <location>
        <begin position="1181"/>
        <end position="1213"/>
    </location>
</feature>
<dbReference type="EMBL" id="JAQJAN010000001">
    <property type="protein sequence ID" value="KAJ5740279.1"/>
    <property type="molecule type" value="Genomic_DNA"/>
</dbReference>
<gene>
    <name evidence="4" type="ORF">N7493_000151</name>
</gene>
<feature type="repeat" description="ANK" evidence="2">
    <location>
        <begin position="1552"/>
        <end position="1584"/>
    </location>
</feature>
<dbReference type="InterPro" id="IPR056884">
    <property type="entry name" value="NPHP3-like_N"/>
</dbReference>
<feature type="repeat" description="ANK" evidence="2">
    <location>
        <begin position="914"/>
        <end position="946"/>
    </location>
</feature>
<feature type="repeat" description="ANK" evidence="2">
    <location>
        <begin position="1585"/>
        <end position="1617"/>
    </location>
</feature>
<dbReference type="Pfam" id="PF24883">
    <property type="entry name" value="NPHP3_N"/>
    <property type="match status" value="1"/>
</dbReference>
<dbReference type="PROSITE" id="PS50088">
    <property type="entry name" value="ANK_REPEAT"/>
    <property type="match status" value="21"/>
</dbReference>
<dbReference type="PROSITE" id="PS50297">
    <property type="entry name" value="ANK_REP_REGION"/>
    <property type="match status" value="21"/>
</dbReference>
<feature type="repeat" description="ANK" evidence="2">
    <location>
        <begin position="1485"/>
        <end position="1517"/>
    </location>
</feature>
<feature type="repeat" description="ANK" evidence="2">
    <location>
        <begin position="1351"/>
        <end position="1383"/>
    </location>
</feature>
<evidence type="ECO:0000313" key="5">
    <source>
        <dbReference type="Proteomes" id="UP001215712"/>
    </source>
</evidence>
<keyword evidence="1" id="KW-0677">Repeat</keyword>
<feature type="repeat" description="ANK" evidence="2">
    <location>
        <begin position="1048"/>
        <end position="1080"/>
    </location>
</feature>
<feature type="repeat" description="ANK" evidence="2">
    <location>
        <begin position="1283"/>
        <end position="1315"/>
    </location>
</feature>
<keyword evidence="5" id="KW-1185">Reference proteome</keyword>
<dbReference type="Pfam" id="PF13637">
    <property type="entry name" value="Ank_4"/>
    <property type="match status" value="2"/>
</dbReference>
<dbReference type="SUPFAM" id="SSF48403">
    <property type="entry name" value="Ankyrin repeat"/>
    <property type="match status" value="2"/>
</dbReference>
<dbReference type="SMART" id="SM00248">
    <property type="entry name" value="ANK"/>
    <property type="match status" value="21"/>
</dbReference>
<keyword evidence="2" id="KW-0040">ANK repeat</keyword>
<reference evidence="4" key="2">
    <citation type="submission" date="2023-01" db="EMBL/GenBank/DDBJ databases">
        <authorList>
            <person name="Petersen C."/>
        </authorList>
    </citation>
    <scope>NUCLEOTIDE SEQUENCE</scope>
    <source>
        <strain evidence="4">IBT 17514</strain>
    </source>
</reference>
<dbReference type="Pfam" id="PF22939">
    <property type="entry name" value="WHD_GPIID"/>
    <property type="match status" value="1"/>
</dbReference>
<dbReference type="GO" id="GO:0003824">
    <property type="term" value="F:catalytic activity"/>
    <property type="evidence" value="ECO:0007669"/>
    <property type="project" value="InterPro"/>
</dbReference>
<dbReference type="PANTHER" id="PTHR22677">
    <property type="entry name" value="ANKYRIN REPEAT DOMAIN-CONTAINING PROTEIN 60"/>
    <property type="match status" value="1"/>
</dbReference>
<comment type="caution">
    <text evidence="4">The sequence shown here is derived from an EMBL/GenBank/DDBJ whole genome shotgun (WGS) entry which is preliminary data.</text>
</comment>
<dbReference type="Gene3D" id="1.25.40.20">
    <property type="entry name" value="Ankyrin repeat-containing domain"/>
    <property type="match status" value="10"/>
</dbReference>
<proteinExistence type="predicted"/>
<protein>
    <recommendedName>
        <fullName evidence="3">NACHT domain-containing protein</fullName>
    </recommendedName>
</protein>
<dbReference type="InterPro" id="IPR036770">
    <property type="entry name" value="Ankyrin_rpt-contain_sf"/>
</dbReference>
<feature type="repeat" description="ANK" evidence="2">
    <location>
        <begin position="1419"/>
        <end position="1451"/>
    </location>
</feature>
<evidence type="ECO:0000313" key="4">
    <source>
        <dbReference type="EMBL" id="KAJ5740279.1"/>
    </source>
</evidence>
<dbReference type="SUPFAM" id="SSF53167">
    <property type="entry name" value="Purine and uridine phosphorylases"/>
    <property type="match status" value="1"/>
</dbReference>
<feature type="repeat" description="ANK" evidence="2">
    <location>
        <begin position="1518"/>
        <end position="1550"/>
    </location>
</feature>
<feature type="repeat" description="ANK" evidence="2">
    <location>
        <begin position="1317"/>
        <end position="1349"/>
    </location>
</feature>
<feature type="domain" description="NACHT" evidence="3">
    <location>
        <begin position="419"/>
        <end position="562"/>
    </location>
</feature>
<evidence type="ECO:0000256" key="2">
    <source>
        <dbReference type="PROSITE-ProRule" id="PRU00023"/>
    </source>
</evidence>
<evidence type="ECO:0000259" key="3">
    <source>
        <dbReference type="PROSITE" id="PS50837"/>
    </source>
</evidence>
<dbReference type="InterPro" id="IPR035994">
    <property type="entry name" value="Nucleoside_phosphorylase_sf"/>
</dbReference>
<feature type="repeat" description="ANK" evidence="2">
    <location>
        <begin position="980"/>
        <end position="1012"/>
    </location>
</feature>
<dbReference type="Gene3D" id="3.40.50.1580">
    <property type="entry name" value="Nucleoside phosphorylase domain"/>
    <property type="match status" value="1"/>
</dbReference>
<dbReference type="PANTHER" id="PTHR22677:SF4">
    <property type="entry name" value="USHER SYNDROME TYPE-1G PROTEIN-LIKE PROTEIN"/>
    <property type="match status" value="1"/>
</dbReference>
<feature type="repeat" description="ANK" evidence="2">
    <location>
        <begin position="1385"/>
        <end position="1417"/>
    </location>
</feature>
<feature type="repeat" description="ANK" evidence="2">
    <location>
        <begin position="1215"/>
        <end position="1247"/>
    </location>
</feature>
<dbReference type="InterPro" id="IPR027417">
    <property type="entry name" value="P-loop_NTPase"/>
</dbReference>
<dbReference type="Pfam" id="PF12796">
    <property type="entry name" value="Ank_2"/>
    <property type="match status" value="6"/>
</dbReference>
<dbReference type="Pfam" id="PF23239">
    <property type="entry name" value="DUF7069"/>
    <property type="match status" value="1"/>
</dbReference>
<name>A0AAD6HWT9_9EURO</name>
<feature type="repeat" description="ANK" evidence="2">
    <location>
        <begin position="1014"/>
        <end position="1046"/>
    </location>
</feature>
<sequence>MSNAEEYTVGWICAIRTEYTAAQAFLDEKHEVPESLSPADNNSYTVGMIGKHKVVIAVLPQGEYGISSAANVARDMLHSFPNVKIGLMVGIGGGAPSLKHDIRLGDIVVSAIQDGKASVLQYDFGKAKQNQDFQTTGVLNQPPLSLRTALNALQSDYEIDGHQLEESVNGILEKKSRLKKNYKRPSSDSDRLYRSEIVHPLDNEGNCAVICGNDPSHLITRPERTADEDNLAIHYGLIASSSQLMKNALIRDRLSAERDVLCFEMEAAGLMNHFPCLVIRGICDYADSHKSKEWQGYAAMVAAAYARDLLRRVPLSRIEAEKRIGDILPDLKTAIHDHRDIARDHKDIAQKQLELQQSLVKRSLSEKQEQCLQLFRLTMRATDATYEWYKDRAGDRVEGTCNWFLSHVNFRRWLEQESGPLLVSADPGCGKSVLARYLVDDILPRTSHATVCYFFFKDQDQNTVRQALCALLHQLFSQNPLLIEHAMESFKMNGPKLIDSTMELWTILEKVIKDPQTGPVTIVLDALDECAELEFANLVQNVKRFSLQSDHGRMRFLLTSRPYEQIIDSFRDLLSDFPYIRIPGEENSDEIGQEVSHVIRYRVEQLAKEKGLSDLVKTHLAERLLTVTHRTYLWVYLVFDYLKNTHFKKTVKGVDSTILTLPASVNEAYEQILNKSGKREVVRRVLSIILAASRPITVSEMNIALNVNDQLTCIHNLDLEGNDDFRVGLRTVCGLFISIHHDKIYFLHQTAREFLLADVVSLVHHDSSSGSDLKWEKSITSQYAHYVLAEICVVYLDALNECGNSRELENDRKDRGDRVVDLRAFLDYASINWGAHCQAAYISAESNLITPILNVCSPFSVILSTWLEIYWNNVRLAPTRDFSALLITSYFGIEAAVKLQLEKGADTESHDTEYGQTPLSWAAENGHEAIVKLLLDHGAATEAQDTNGQTPLSWAARNRHEAIVKLLLDHGAVTEAQDTNGQTPLSWAARNGHEAIVKLLLDHGAATEAQDTTYGQTPLSWAAENGHEAIVKLLLDHGAAIEAQDSKYGQTPLSWAARNGHEAIVKLLLDHGAAIEAQDTYGRTPLSWAARNGHEAIVKLLLDHGAAIEAQDTNGQTPLSWAAENGHEAIVKLLLDHGAATEAQDTTYGQTPLSWAVRNGHEAIVQLLLNHGAATEAQDTYGRTPLSWAARDGNEAIVKLLLDHGAATEAQDTEYGQTPLSWAARNGHEAIVKLLLDHGAATEAQDTEYGQTPLSWAARNGHEAIVKLLLDHGAAIEAQDTTYGQTPLSWAAENGHEAIVKLLLDHGAAIEAQDSKYGQTPLSWAARNGHEAIVKLLLDHGAAIEAQDTEYGQTPLSWAARNGHEAIVKLLLDHGAAIEAQDSKYGQTPLSWAARNGHEAIVKLLLDHGAAIEAQDTKYGRTPLSWATRNGHEAIIQLLLDHGAATEAQDTNGRTPLSWAAENGHEAIVKLLLDHGAAIEAQDTNGRTPLSWAARDGNEVIVKLLLDHGAAIEAQDTNGRTPLSWAARDENEAIVKLLLDHGAVIEAQDTEYGQTPLSWAAENGHEAIVKLLLDHGAATEAQDTDGRTPLSWAARDGNEAIVKLLLEKGARFDSKDNI</sequence>
<dbReference type="PROSITE" id="PS50837">
    <property type="entry name" value="NACHT"/>
    <property type="match status" value="1"/>
</dbReference>
<dbReference type="SUPFAM" id="SSF52540">
    <property type="entry name" value="P-loop containing nucleoside triphosphate hydrolases"/>
    <property type="match status" value="1"/>
</dbReference>
<dbReference type="Proteomes" id="UP001215712">
    <property type="component" value="Unassembled WGS sequence"/>
</dbReference>
<feature type="repeat" description="ANK" evidence="2">
    <location>
        <begin position="947"/>
        <end position="979"/>
    </location>
</feature>
<accession>A0AAD6HWT9</accession>
<dbReference type="PRINTS" id="PR01415">
    <property type="entry name" value="ANKYRIN"/>
</dbReference>
<feature type="repeat" description="ANK" evidence="2">
    <location>
        <begin position="1148"/>
        <end position="1180"/>
    </location>
</feature>
<dbReference type="Pfam" id="PF00023">
    <property type="entry name" value="Ank"/>
    <property type="match status" value="3"/>
</dbReference>
<dbReference type="InterPro" id="IPR002110">
    <property type="entry name" value="Ankyrin_rpt"/>
</dbReference>
<reference evidence="4" key="1">
    <citation type="journal article" date="2023" name="IMA Fungus">
        <title>Comparative genomic study of the Penicillium genus elucidates a diverse pangenome and 15 lateral gene transfer events.</title>
        <authorList>
            <person name="Petersen C."/>
            <person name="Sorensen T."/>
            <person name="Nielsen M.R."/>
            <person name="Sondergaard T.E."/>
            <person name="Sorensen J.L."/>
            <person name="Fitzpatrick D.A."/>
            <person name="Frisvad J.C."/>
            <person name="Nielsen K.L."/>
        </authorList>
    </citation>
    <scope>NUCLEOTIDE SEQUENCE</scope>
    <source>
        <strain evidence="4">IBT 17514</strain>
    </source>
</reference>
<dbReference type="GO" id="GO:0009116">
    <property type="term" value="P:nucleoside metabolic process"/>
    <property type="evidence" value="ECO:0007669"/>
    <property type="project" value="InterPro"/>
</dbReference>
<dbReference type="InterPro" id="IPR054471">
    <property type="entry name" value="GPIID_WHD"/>
</dbReference>
<evidence type="ECO:0000256" key="1">
    <source>
        <dbReference type="ARBA" id="ARBA00022737"/>
    </source>
</evidence>
<feature type="repeat" description="ANK" evidence="2">
    <location>
        <begin position="1081"/>
        <end position="1113"/>
    </location>
</feature>
<feature type="repeat" description="ANK" evidence="2">
    <location>
        <begin position="1249"/>
        <end position="1281"/>
    </location>
</feature>
<feature type="repeat" description="ANK" evidence="2">
    <location>
        <begin position="1452"/>
        <end position="1484"/>
    </location>
</feature>
<dbReference type="Gene3D" id="3.40.50.300">
    <property type="entry name" value="P-loop containing nucleotide triphosphate hydrolases"/>
    <property type="match status" value="1"/>
</dbReference>
<feature type="repeat" description="ANK" evidence="2">
    <location>
        <begin position="1114"/>
        <end position="1146"/>
    </location>
</feature>
<organism evidence="4 5">
    <name type="scientific">Penicillium malachiteum</name>
    <dbReference type="NCBI Taxonomy" id="1324776"/>
    <lineage>
        <taxon>Eukaryota</taxon>
        <taxon>Fungi</taxon>
        <taxon>Dikarya</taxon>
        <taxon>Ascomycota</taxon>
        <taxon>Pezizomycotina</taxon>
        <taxon>Eurotiomycetes</taxon>
        <taxon>Eurotiomycetidae</taxon>
        <taxon>Eurotiales</taxon>
        <taxon>Aspergillaceae</taxon>
        <taxon>Penicillium</taxon>
    </lineage>
</organism>
<dbReference type="Pfam" id="PF13606">
    <property type="entry name" value="Ank_3"/>
    <property type="match status" value="1"/>
</dbReference>
<dbReference type="InterPro" id="IPR055497">
    <property type="entry name" value="DUF7069"/>
</dbReference>
<dbReference type="InterPro" id="IPR007111">
    <property type="entry name" value="NACHT_NTPase"/>
</dbReference>